<dbReference type="GO" id="GO:0006508">
    <property type="term" value="P:proteolysis"/>
    <property type="evidence" value="ECO:0007669"/>
    <property type="project" value="InterPro"/>
</dbReference>
<dbReference type="KEGG" id="nlo:107220462"/>
<dbReference type="InterPro" id="IPR043504">
    <property type="entry name" value="Peptidase_S1_PA_chymotrypsin"/>
</dbReference>
<dbReference type="RefSeq" id="XP_015514556.2">
    <property type="nucleotide sequence ID" value="XM_015659070.2"/>
</dbReference>
<accession>A0A6J0BJ40</accession>
<dbReference type="AlphaFoldDB" id="A0A6J0BJ40"/>
<name>A0A6J0BJ40_NEOLC</name>
<evidence type="ECO:0000256" key="2">
    <source>
        <dbReference type="ARBA" id="ARBA00024195"/>
    </source>
</evidence>
<comment type="similarity">
    <text evidence="2">Belongs to the peptidase S1 family. CLIP subfamily.</text>
</comment>
<dbReference type="PROSITE" id="PS50240">
    <property type="entry name" value="TRYPSIN_DOM"/>
    <property type="match status" value="1"/>
</dbReference>
<dbReference type="GeneID" id="107220462"/>
<reference evidence="5" key="1">
    <citation type="submission" date="2025-08" db="UniProtKB">
        <authorList>
            <consortium name="RefSeq"/>
        </authorList>
    </citation>
    <scope>IDENTIFICATION</scope>
    <source>
        <tissue evidence="5">Thorax and Abdomen</tissue>
    </source>
</reference>
<dbReference type="Gene3D" id="2.40.10.10">
    <property type="entry name" value="Trypsin-like serine proteases"/>
    <property type="match status" value="1"/>
</dbReference>
<evidence type="ECO:0000313" key="5">
    <source>
        <dbReference type="RefSeq" id="XP_015514556.2"/>
    </source>
</evidence>
<dbReference type="OrthoDB" id="546450at2759"/>
<proteinExistence type="inferred from homology"/>
<dbReference type="InterPro" id="IPR009003">
    <property type="entry name" value="Peptidase_S1_PA"/>
</dbReference>
<evidence type="ECO:0000313" key="4">
    <source>
        <dbReference type="Proteomes" id="UP000829291"/>
    </source>
</evidence>
<dbReference type="PANTHER" id="PTHR24256">
    <property type="entry name" value="TRYPTASE-RELATED"/>
    <property type="match status" value="1"/>
</dbReference>
<sequence length="340" mass="36843">MRVVSTAMSGYRVQATVQLCLDSSGVIMNLQEYVKFLFCVFVVVLAVTAARPDGPRIENSEDVEKVRVTRGVLDFIFGGLKSCGGCQCGRPNRGGARILGGEYTDTHEFPWLANVHVKSKLVVSGVLINDRYVMTAASQLIAATAPEIKVSLGEYDRCHLDISSSNVSVETVIPFPEFNPESRGHDLALLRLSQPTKFERRISPVCMPNPGSTYLGQVGTLSGWIEGKAVDASETRTCRPRKLGLPVLGYSECIKSGVSLASFHDDSGCIGVIGGNSLVCENDVGSSVLYRSYADVYDLVGIMSDVNKCDDKPAGAVFTRIGPHLDWILQQTKDACYCTK</sequence>
<dbReference type="InterPro" id="IPR001254">
    <property type="entry name" value="Trypsin_dom"/>
</dbReference>
<protein>
    <submittedName>
        <fullName evidence="5">Vitamin K-dependent protein C</fullName>
    </submittedName>
</protein>
<dbReference type="SMART" id="SM00020">
    <property type="entry name" value="Tryp_SPc"/>
    <property type="match status" value="1"/>
</dbReference>
<feature type="domain" description="Peptidase S1" evidence="3">
    <location>
        <begin position="98"/>
        <end position="333"/>
    </location>
</feature>
<dbReference type="SUPFAM" id="SSF50494">
    <property type="entry name" value="Trypsin-like serine proteases"/>
    <property type="match status" value="1"/>
</dbReference>
<keyword evidence="1" id="KW-1015">Disulfide bond</keyword>
<dbReference type="InterPro" id="IPR051487">
    <property type="entry name" value="Ser/Thr_Proteases_Immune/Dev"/>
</dbReference>
<dbReference type="InParanoid" id="A0A6J0BJ40"/>
<keyword evidence="4" id="KW-1185">Reference proteome</keyword>
<evidence type="ECO:0000259" key="3">
    <source>
        <dbReference type="PROSITE" id="PS50240"/>
    </source>
</evidence>
<evidence type="ECO:0000256" key="1">
    <source>
        <dbReference type="ARBA" id="ARBA00023157"/>
    </source>
</evidence>
<gene>
    <name evidence="5" type="primary">LOC107220462</name>
</gene>
<dbReference type="Proteomes" id="UP000829291">
    <property type="component" value="Chromosome 3"/>
</dbReference>
<dbReference type="GO" id="GO:0004252">
    <property type="term" value="F:serine-type endopeptidase activity"/>
    <property type="evidence" value="ECO:0007669"/>
    <property type="project" value="InterPro"/>
</dbReference>
<organism evidence="5">
    <name type="scientific">Neodiprion lecontei</name>
    <name type="common">Redheaded pine sawfly</name>
    <dbReference type="NCBI Taxonomy" id="441921"/>
    <lineage>
        <taxon>Eukaryota</taxon>
        <taxon>Metazoa</taxon>
        <taxon>Ecdysozoa</taxon>
        <taxon>Arthropoda</taxon>
        <taxon>Hexapoda</taxon>
        <taxon>Insecta</taxon>
        <taxon>Pterygota</taxon>
        <taxon>Neoptera</taxon>
        <taxon>Endopterygota</taxon>
        <taxon>Hymenoptera</taxon>
        <taxon>Tenthredinoidea</taxon>
        <taxon>Diprionidae</taxon>
        <taxon>Diprioninae</taxon>
        <taxon>Neodiprion</taxon>
    </lineage>
</organism>
<dbReference type="Pfam" id="PF00089">
    <property type="entry name" value="Trypsin"/>
    <property type="match status" value="1"/>
</dbReference>